<keyword evidence="2" id="KW-1185">Reference proteome</keyword>
<comment type="caution">
    <text evidence="1">The sequence shown here is derived from an EMBL/GenBank/DDBJ whole genome shotgun (WGS) entry which is preliminary data.</text>
</comment>
<sequence>MTATEFAVRVTRDGETAIVPVRDEAAALETVAEFLEYGVEAAPLVRTVTAWRLDEDALARARLIAARRHVRHIAELRREDELRQDQALAALRPFAPAMSESDRAARLEELLSELDHRDGIRHGDHDALPDDAERRVDEAADRLIAEPAFDRSCKPGASTSG</sequence>
<proteinExistence type="predicted"/>
<dbReference type="RefSeq" id="WP_345025061.1">
    <property type="nucleotide sequence ID" value="NZ_BAABDO010000159.1"/>
</dbReference>
<dbReference type="Proteomes" id="UP001500266">
    <property type="component" value="Unassembled WGS sequence"/>
</dbReference>
<gene>
    <name evidence="1" type="ORF">GCM10022416_59290</name>
</gene>
<organism evidence="1 2">
    <name type="scientific">Actinomadura keratinilytica</name>
    <dbReference type="NCBI Taxonomy" id="547461"/>
    <lineage>
        <taxon>Bacteria</taxon>
        <taxon>Bacillati</taxon>
        <taxon>Actinomycetota</taxon>
        <taxon>Actinomycetes</taxon>
        <taxon>Streptosporangiales</taxon>
        <taxon>Thermomonosporaceae</taxon>
        <taxon>Actinomadura</taxon>
    </lineage>
</organism>
<dbReference type="EMBL" id="BAABDO010000159">
    <property type="protein sequence ID" value="GAA4157660.1"/>
    <property type="molecule type" value="Genomic_DNA"/>
</dbReference>
<evidence type="ECO:0000313" key="1">
    <source>
        <dbReference type="EMBL" id="GAA4157660.1"/>
    </source>
</evidence>
<evidence type="ECO:0000313" key="2">
    <source>
        <dbReference type="Proteomes" id="UP001500266"/>
    </source>
</evidence>
<reference evidence="2" key="1">
    <citation type="journal article" date="2019" name="Int. J. Syst. Evol. Microbiol.">
        <title>The Global Catalogue of Microorganisms (GCM) 10K type strain sequencing project: providing services to taxonomists for standard genome sequencing and annotation.</title>
        <authorList>
            <consortium name="The Broad Institute Genomics Platform"/>
            <consortium name="The Broad Institute Genome Sequencing Center for Infectious Disease"/>
            <person name="Wu L."/>
            <person name="Ma J."/>
        </authorList>
    </citation>
    <scope>NUCLEOTIDE SEQUENCE [LARGE SCALE GENOMIC DNA]</scope>
    <source>
        <strain evidence="2">JCM 17316</strain>
    </source>
</reference>
<name>A0ABP7ZGY0_9ACTN</name>
<protein>
    <submittedName>
        <fullName evidence="1">Uncharacterized protein</fullName>
    </submittedName>
</protein>
<accession>A0ABP7ZGY0</accession>